<dbReference type="RefSeq" id="YP_008126215.1">
    <property type="nucleotide sequence ID" value="NC_021534.1"/>
</dbReference>
<dbReference type="Proteomes" id="UP000201358">
    <property type="component" value="Segment"/>
</dbReference>
<protein>
    <submittedName>
        <fullName evidence="1">Uncharacterized protein</fullName>
    </submittedName>
</protein>
<proteinExistence type="predicted"/>
<dbReference type="EMBL" id="JF974312">
    <property type="protein sequence ID" value="AGN34293.1"/>
    <property type="molecule type" value="Genomic_DNA"/>
</dbReference>
<gene>
    <name evidence="1" type="ORF">VPRG_00051</name>
</gene>
<organism evidence="1 2">
    <name type="scientific">Vibrio phage pYD38-A</name>
    <dbReference type="NCBI Taxonomy" id="754051"/>
    <lineage>
        <taxon>Viruses</taxon>
        <taxon>Duplodnaviria</taxon>
        <taxon>Heunggongvirae</taxon>
        <taxon>Uroviricota</taxon>
        <taxon>Caudoviricetes</taxon>
        <taxon>Roufvirus</taxon>
        <taxon>Roufvirus pIS4A</taxon>
    </lineage>
</organism>
<accession>R9TMY0</accession>
<evidence type="ECO:0000313" key="1">
    <source>
        <dbReference type="EMBL" id="AGN34293.1"/>
    </source>
</evidence>
<name>R9TMY0_9CAUD</name>
<sequence length="73" mass="8105">MKKGQIVTATKVSILSDGYLTEGESYEIVSGIGDECQYGKIKTEFGFEIVNDMGTKSFCLYPECLHAKWSISE</sequence>
<dbReference type="KEGG" id="vg:16045577"/>
<dbReference type="GeneID" id="16045577"/>
<reference evidence="1 2" key="1">
    <citation type="submission" date="2010-12" db="EMBL/GenBank/DDBJ databases">
        <title>The Genome Sequence of Vibrio phage pYD38-A.</title>
        <authorList>
            <consortium name="The Broad Institute Genome Sequencing Platform"/>
            <person name="Henn M.R."/>
            <person name="Wolf A."/>
            <person name="Jost G."/>
            <person name="Levin J."/>
            <person name="Malboeuf C."/>
            <person name="Casali M."/>
            <person name="Russ C."/>
            <person name="Lennon N."/>
            <person name="Chapman S.B."/>
            <person name="Erlich R."/>
            <person name="Young S.K."/>
            <person name="Yandava C."/>
            <person name="Zeng Q."/>
            <person name="Alvarado L."/>
            <person name="Anderson S."/>
            <person name="Berlin A."/>
            <person name="Chen Z."/>
            <person name="Freedman E."/>
            <person name="Gellesch M."/>
            <person name="Goldberg J."/>
            <person name="Green L."/>
            <person name="Griggs A."/>
            <person name="Gujja S."/>
            <person name="Heilman E.R."/>
            <person name="Heiman D."/>
            <person name="Hollinger A."/>
            <person name="Howarth C."/>
            <person name="Larson L."/>
            <person name="Mehta T."/>
            <person name="Pearson M."/>
            <person name="Roberts A."/>
            <person name="Ryan E."/>
            <person name="Saif S."/>
            <person name="Shea T."/>
            <person name="Shenoy N."/>
            <person name="Sisk P."/>
            <person name="Stolte C."/>
            <person name="Sykes S."/>
            <person name="White J."/>
            <person name="Haas B."/>
            <person name="Nusbaum C."/>
            <person name="Birren B."/>
        </authorList>
    </citation>
    <scope>NUCLEOTIDE SEQUENCE [LARGE SCALE GENOMIC DNA]</scope>
    <source>
        <strain evidence="2">pYD38</strain>
    </source>
</reference>
<evidence type="ECO:0000313" key="2">
    <source>
        <dbReference type="Proteomes" id="UP000201358"/>
    </source>
</evidence>